<evidence type="ECO:0000313" key="2">
    <source>
        <dbReference type="EMBL" id="QGH78660.1"/>
    </source>
</evidence>
<evidence type="ECO:0000256" key="1">
    <source>
        <dbReference type="SAM" id="Phobius"/>
    </source>
</evidence>
<feature type="transmembrane region" description="Helical" evidence="1">
    <location>
        <begin position="88"/>
        <end position="109"/>
    </location>
</feature>
<evidence type="ECO:0000313" key="3">
    <source>
        <dbReference type="Proteomes" id="UP000410540"/>
    </source>
</evidence>
<protein>
    <submittedName>
        <fullName evidence="2">Uncharacterized protein</fullName>
    </submittedName>
</protein>
<proteinExistence type="predicted"/>
<dbReference type="Proteomes" id="UP000410540">
    <property type="component" value="Segment"/>
</dbReference>
<keyword evidence="1" id="KW-0812">Transmembrane</keyword>
<dbReference type="EMBL" id="MN369747">
    <property type="protein sequence ID" value="QGH78660.1"/>
    <property type="molecule type" value="Genomic_DNA"/>
</dbReference>
<organism evidence="2 3">
    <name type="scientific">Microbacterium phage Wesak</name>
    <dbReference type="NCBI Taxonomy" id="2653751"/>
    <lineage>
        <taxon>Viruses</taxon>
        <taxon>Duplodnaviria</taxon>
        <taxon>Heunggongvirae</taxon>
        <taxon>Uroviricota</taxon>
        <taxon>Caudoviricetes</taxon>
        <taxon>Eekayvirinae</taxon>
        <taxon>Tinytimothyvirus</taxon>
        <taxon>Tinytimothyvirus tinytimothy</taxon>
    </lineage>
</organism>
<accession>A0A5Q2WH14</accession>
<gene>
    <name evidence="2" type="primary">19</name>
    <name evidence="2" type="ORF">SEA_WESAK_19</name>
</gene>
<keyword evidence="1" id="KW-1133">Transmembrane helix</keyword>
<name>A0A5Q2WH14_9CAUD</name>
<sequence>MSTDLPLCGHGDTVTLYPTPDNCFEQFNGHVIIHYKGEDYTYPTPENASPVSALVQDCPNLYATCSSAGVVWKFEEPEALSATGVDGIALLTGLTLGVVMLVAGTIVSINHTRALRRKK</sequence>
<reference evidence="2 3" key="1">
    <citation type="submission" date="2019-08" db="EMBL/GenBank/DDBJ databases">
        <authorList>
            <person name="Duffy I."/>
            <person name="Kerns H.R."/>
            <person name="Brown C.R."/>
            <person name="Ouellette L.A."/>
            <person name="Showers K.M."/>
            <person name="Katz E.L."/>
            <person name="Gemmati A.M."/>
            <person name="Ogueke L.I."/>
            <person name="Latalladi V.L."/>
            <person name="Duncan J."/>
            <person name="Molloy S.D."/>
            <person name="Garlena R.A."/>
            <person name="Russell D.A."/>
            <person name="Pope W.H."/>
            <person name="Jacobs-Sera D."/>
            <person name="Hatfull G.F."/>
        </authorList>
    </citation>
    <scope>NUCLEOTIDE SEQUENCE [LARGE SCALE GENOMIC DNA]</scope>
</reference>
<keyword evidence="1" id="KW-0472">Membrane</keyword>